<dbReference type="InterPro" id="IPR051401">
    <property type="entry name" value="GtrA_CellWall_Glycosyl"/>
</dbReference>
<sequence>MLRFGLVGVVGFVVDAAVLTLGIMLGSGPWLGRVLSYVAAASTTFALNRIWTFRRTTRVRPVLQWALFLAVNLVGFAFNYGTYALLIAFVPVVAAHPVLGVAAGSLAGMVGNFVLSRRFVFQQGGRGGPSHP</sequence>
<feature type="transmembrane region" description="Helical" evidence="6">
    <location>
        <begin position="7"/>
        <end position="28"/>
    </location>
</feature>
<dbReference type="AlphaFoldDB" id="A0A4R4DEZ8"/>
<evidence type="ECO:0000313" key="9">
    <source>
        <dbReference type="Proteomes" id="UP000295023"/>
    </source>
</evidence>
<organism evidence="8 9">
    <name type="scientific">Roseicella aquatilis</name>
    <dbReference type="NCBI Taxonomy" id="2527868"/>
    <lineage>
        <taxon>Bacteria</taxon>
        <taxon>Pseudomonadati</taxon>
        <taxon>Pseudomonadota</taxon>
        <taxon>Alphaproteobacteria</taxon>
        <taxon>Acetobacterales</taxon>
        <taxon>Roseomonadaceae</taxon>
        <taxon>Roseicella</taxon>
    </lineage>
</organism>
<feature type="transmembrane region" description="Helical" evidence="6">
    <location>
        <begin position="65"/>
        <end position="89"/>
    </location>
</feature>
<feature type="transmembrane region" description="Helical" evidence="6">
    <location>
        <begin position="95"/>
        <end position="115"/>
    </location>
</feature>
<evidence type="ECO:0000259" key="7">
    <source>
        <dbReference type="Pfam" id="PF04138"/>
    </source>
</evidence>
<evidence type="ECO:0000256" key="5">
    <source>
        <dbReference type="ARBA" id="ARBA00023136"/>
    </source>
</evidence>
<comment type="caution">
    <text evidence="8">The sequence shown here is derived from an EMBL/GenBank/DDBJ whole genome shotgun (WGS) entry which is preliminary data.</text>
</comment>
<evidence type="ECO:0000256" key="4">
    <source>
        <dbReference type="ARBA" id="ARBA00022989"/>
    </source>
</evidence>
<evidence type="ECO:0000256" key="1">
    <source>
        <dbReference type="ARBA" id="ARBA00004141"/>
    </source>
</evidence>
<name>A0A4R4DEZ8_9PROT</name>
<evidence type="ECO:0000256" key="2">
    <source>
        <dbReference type="ARBA" id="ARBA00009399"/>
    </source>
</evidence>
<proteinExistence type="inferred from homology"/>
<accession>A0A4R4DEZ8</accession>
<gene>
    <name evidence="8" type="ORF">EXY23_17390</name>
</gene>
<dbReference type="GO" id="GO:0000271">
    <property type="term" value="P:polysaccharide biosynthetic process"/>
    <property type="evidence" value="ECO:0007669"/>
    <property type="project" value="InterPro"/>
</dbReference>
<keyword evidence="5 6" id="KW-0472">Membrane</keyword>
<keyword evidence="9" id="KW-1185">Reference proteome</keyword>
<protein>
    <submittedName>
        <fullName evidence="8">GtrA family protein</fullName>
    </submittedName>
</protein>
<dbReference type="PANTHER" id="PTHR38459">
    <property type="entry name" value="PROPHAGE BACTOPRENOL-LINKED GLUCOSE TRANSLOCASE HOMOLOG"/>
    <property type="match status" value="1"/>
</dbReference>
<dbReference type="GO" id="GO:0005886">
    <property type="term" value="C:plasma membrane"/>
    <property type="evidence" value="ECO:0007669"/>
    <property type="project" value="TreeGrafter"/>
</dbReference>
<dbReference type="PANTHER" id="PTHR38459:SF1">
    <property type="entry name" value="PROPHAGE BACTOPRENOL-LINKED GLUCOSE TRANSLOCASE HOMOLOG"/>
    <property type="match status" value="1"/>
</dbReference>
<dbReference type="Proteomes" id="UP000295023">
    <property type="component" value="Unassembled WGS sequence"/>
</dbReference>
<evidence type="ECO:0000256" key="3">
    <source>
        <dbReference type="ARBA" id="ARBA00022692"/>
    </source>
</evidence>
<dbReference type="EMBL" id="SKBM01000017">
    <property type="protein sequence ID" value="TCZ57994.1"/>
    <property type="molecule type" value="Genomic_DNA"/>
</dbReference>
<comment type="subcellular location">
    <subcellularLocation>
        <location evidence="1">Membrane</location>
        <topology evidence="1">Multi-pass membrane protein</topology>
    </subcellularLocation>
</comment>
<feature type="domain" description="GtrA/DPMS transmembrane" evidence="7">
    <location>
        <begin position="3"/>
        <end position="121"/>
    </location>
</feature>
<reference evidence="8 9" key="1">
    <citation type="submission" date="2019-03" db="EMBL/GenBank/DDBJ databases">
        <title>Paracraurococcus aquatilis NE82 genome sequence.</title>
        <authorList>
            <person name="Zhao Y."/>
            <person name="Du Z."/>
        </authorList>
    </citation>
    <scope>NUCLEOTIDE SEQUENCE [LARGE SCALE GENOMIC DNA]</scope>
    <source>
        <strain evidence="8 9">NE82</strain>
    </source>
</reference>
<keyword evidence="4 6" id="KW-1133">Transmembrane helix</keyword>
<keyword evidence="3 6" id="KW-0812">Transmembrane</keyword>
<feature type="transmembrane region" description="Helical" evidence="6">
    <location>
        <begin position="34"/>
        <end position="53"/>
    </location>
</feature>
<evidence type="ECO:0000256" key="6">
    <source>
        <dbReference type="SAM" id="Phobius"/>
    </source>
</evidence>
<evidence type="ECO:0000313" key="8">
    <source>
        <dbReference type="EMBL" id="TCZ57994.1"/>
    </source>
</evidence>
<dbReference type="InterPro" id="IPR007267">
    <property type="entry name" value="GtrA_DPMS_TM"/>
</dbReference>
<dbReference type="Pfam" id="PF04138">
    <property type="entry name" value="GtrA_DPMS_TM"/>
    <property type="match status" value="1"/>
</dbReference>
<comment type="similarity">
    <text evidence="2">Belongs to the GtrA family.</text>
</comment>
<dbReference type="OrthoDB" id="7360864at2"/>